<accession>M0EGS1</accession>
<keyword evidence="1" id="KW-1133">Transmembrane helix</keyword>
<dbReference type="AlphaFoldDB" id="M0EGS1"/>
<reference evidence="2 3" key="1">
    <citation type="journal article" date="2014" name="PLoS Genet.">
        <title>Phylogenetically driven sequencing of extremely halophilic archaea reveals strategies for static and dynamic osmo-response.</title>
        <authorList>
            <person name="Becker E.A."/>
            <person name="Seitzer P.M."/>
            <person name="Tritt A."/>
            <person name="Larsen D."/>
            <person name="Krusor M."/>
            <person name="Yao A.I."/>
            <person name="Wu D."/>
            <person name="Madern D."/>
            <person name="Eisen J.A."/>
            <person name="Darling A.E."/>
            <person name="Facciotti M.T."/>
        </authorList>
    </citation>
    <scope>NUCLEOTIDE SEQUENCE [LARGE SCALE GENOMIC DNA]</scope>
    <source>
        <strain evidence="2 3">DSM 10284</strain>
    </source>
</reference>
<dbReference type="Pfam" id="PF09997">
    <property type="entry name" value="DUF2238"/>
    <property type="match status" value="1"/>
</dbReference>
<dbReference type="PATRIC" id="fig|1227466.3.peg.1996"/>
<evidence type="ECO:0008006" key="4">
    <source>
        <dbReference type="Google" id="ProtNLM"/>
    </source>
</evidence>
<comment type="caution">
    <text evidence="2">The sequence shown here is derived from an EMBL/GenBank/DDBJ whole genome shotgun (WGS) entry which is preliminary data.</text>
</comment>
<feature type="transmembrane region" description="Helical" evidence="1">
    <location>
        <begin position="145"/>
        <end position="164"/>
    </location>
</feature>
<dbReference type="EMBL" id="AOJL01000037">
    <property type="protein sequence ID" value="ELZ46971.1"/>
    <property type="molecule type" value="Genomic_DNA"/>
</dbReference>
<sequence>MSIRTRMLSIRTRIHVSQRTQVGVVRVLQVLLVAILGFGLYSGNVVIAFDAAIGLFVTQLPALLERRYRIVMDVWLVIWITMAVFLHALGTVPLPGLDFESLYGATWWWDHLTHALSSSIVVASGYAVTRAVQEHTDHIHLGPKFMFAYLLIFVLAFGVIWELIEFYIAVGADLFGIPKVLTQYGLDDTVLDLMYNSIGGILVAVFGTTYLTGISDQLGDRLRSRSADR</sequence>
<evidence type="ECO:0000313" key="2">
    <source>
        <dbReference type="EMBL" id="ELZ46971.1"/>
    </source>
</evidence>
<feature type="transmembrane region" description="Helical" evidence="1">
    <location>
        <begin position="76"/>
        <end position="94"/>
    </location>
</feature>
<feature type="transmembrane region" description="Helical" evidence="1">
    <location>
        <begin position="21"/>
        <end position="41"/>
    </location>
</feature>
<organism evidence="2 3">
    <name type="scientific">Halorubrum coriense DSM 10284</name>
    <dbReference type="NCBI Taxonomy" id="1227466"/>
    <lineage>
        <taxon>Archaea</taxon>
        <taxon>Methanobacteriati</taxon>
        <taxon>Methanobacteriota</taxon>
        <taxon>Stenosarchaea group</taxon>
        <taxon>Halobacteria</taxon>
        <taxon>Halobacteriales</taxon>
        <taxon>Haloferacaceae</taxon>
        <taxon>Halorubrum</taxon>
    </lineage>
</organism>
<keyword evidence="1" id="KW-0812">Transmembrane</keyword>
<dbReference type="InterPro" id="IPR014509">
    <property type="entry name" value="YjdF-like"/>
</dbReference>
<dbReference type="Proteomes" id="UP000011509">
    <property type="component" value="Unassembled WGS sequence"/>
</dbReference>
<keyword evidence="1" id="KW-0472">Membrane</keyword>
<dbReference type="RefSeq" id="WP_006113516.1">
    <property type="nucleotide sequence ID" value="NZ_AOJL01000037.1"/>
</dbReference>
<dbReference type="STRING" id="1227466.C464_09949"/>
<evidence type="ECO:0000256" key="1">
    <source>
        <dbReference type="SAM" id="Phobius"/>
    </source>
</evidence>
<keyword evidence="3" id="KW-1185">Reference proteome</keyword>
<name>M0EGS1_9EURY</name>
<feature type="transmembrane region" description="Helical" evidence="1">
    <location>
        <begin position="47"/>
        <end position="64"/>
    </location>
</feature>
<feature type="transmembrane region" description="Helical" evidence="1">
    <location>
        <begin position="114"/>
        <end position="133"/>
    </location>
</feature>
<feature type="transmembrane region" description="Helical" evidence="1">
    <location>
        <begin position="193"/>
        <end position="213"/>
    </location>
</feature>
<gene>
    <name evidence="2" type="ORF">C464_09949</name>
</gene>
<evidence type="ECO:0000313" key="3">
    <source>
        <dbReference type="Proteomes" id="UP000011509"/>
    </source>
</evidence>
<proteinExistence type="predicted"/>
<protein>
    <recommendedName>
        <fullName evidence="4">Membrane-spanning protein</fullName>
    </recommendedName>
</protein>